<evidence type="ECO:0000256" key="1">
    <source>
        <dbReference type="ARBA" id="ARBA00002569"/>
    </source>
</evidence>
<keyword evidence="5 8" id="KW-0694">RNA-binding</keyword>
<dbReference type="PROSITE" id="PS00053">
    <property type="entry name" value="RIBOSOMAL_S8"/>
    <property type="match status" value="1"/>
</dbReference>
<name>A0A151AF90_9EURY</name>
<comment type="subunit">
    <text evidence="3 8">Part of the 30S ribosomal subunit.</text>
</comment>
<accession>A0A151AF90</accession>
<evidence type="ECO:0000256" key="3">
    <source>
        <dbReference type="ARBA" id="ARBA00011458"/>
    </source>
</evidence>
<protein>
    <recommendedName>
        <fullName evidence="8">Small ribosomal subunit protein uS8</fullName>
    </recommendedName>
</protein>
<dbReference type="Proteomes" id="UP000075321">
    <property type="component" value="Unassembled WGS sequence"/>
</dbReference>
<organism evidence="10 11">
    <name type="scientific">Halalkalicoccus paucihalophilus</name>
    <dbReference type="NCBI Taxonomy" id="1008153"/>
    <lineage>
        <taxon>Archaea</taxon>
        <taxon>Methanobacteriati</taxon>
        <taxon>Methanobacteriota</taxon>
        <taxon>Stenosarchaea group</taxon>
        <taxon>Halobacteria</taxon>
        <taxon>Halobacteriales</taxon>
        <taxon>Halococcaceae</taxon>
        <taxon>Halalkalicoccus</taxon>
    </lineage>
</organism>
<comment type="similarity">
    <text evidence="2 8 9">Belongs to the universal ribosomal protein uS8 family.</text>
</comment>
<dbReference type="OrthoDB" id="5670at2157"/>
<evidence type="ECO:0000256" key="7">
    <source>
        <dbReference type="ARBA" id="ARBA00023274"/>
    </source>
</evidence>
<gene>
    <name evidence="8 10" type="primary">rps8</name>
    <name evidence="10" type="ORF">HAPAU_13790</name>
</gene>
<reference evidence="10 11" key="1">
    <citation type="submission" date="2016-02" db="EMBL/GenBank/DDBJ databases">
        <title>Genome sequence of Halalkalicoccus paucihalophilus DSM 24557.</title>
        <authorList>
            <person name="Poehlein A."/>
            <person name="Daniel R."/>
        </authorList>
    </citation>
    <scope>NUCLEOTIDE SEQUENCE [LARGE SCALE GENOMIC DNA]</scope>
    <source>
        <strain evidence="10 11">DSM 24557</strain>
    </source>
</reference>
<keyword evidence="6 8" id="KW-0689">Ribosomal protein</keyword>
<sequence length="130" mass="14384">MTTSDPFSNALSGIDNAEGVGHLTHTIQPASNQIGSVLEVFYDRGYIDGFEFVEDGRAGRFEVELKGAINECGPIKPRYSVGADEYEQWEKRYLPARDYGTLVVTTSHGIMSHYEAREQGIGGQVIAYVY</sequence>
<dbReference type="EMBL" id="LTAZ01000004">
    <property type="protein sequence ID" value="KYH26283.1"/>
    <property type="molecule type" value="Genomic_DNA"/>
</dbReference>
<evidence type="ECO:0000256" key="4">
    <source>
        <dbReference type="ARBA" id="ARBA00022730"/>
    </source>
</evidence>
<dbReference type="PANTHER" id="PTHR11758">
    <property type="entry name" value="40S RIBOSOMAL PROTEIN S15A"/>
    <property type="match status" value="1"/>
</dbReference>
<evidence type="ECO:0000256" key="5">
    <source>
        <dbReference type="ARBA" id="ARBA00022884"/>
    </source>
</evidence>
<evidence type="ECO:0000313" key="11">
    <source>
        <dbReference type="Proteomes" id="UP000075321"/>
    </source>
</evidence>
<dbReference type="GO" id="GO:0003735">
    <property type="term" value="F:structural constituent of ribosome"/>
    <property type="evidence" value="ECO:0007669"/>
    <property type="project" value="InterPro"/>
</dbReference>
<dbReference type="SUPFAM" id="SSF56047">
    <property type="entry name" value="Ribosomal protein S8"/>
    <property type="match status" value="1"/>
</dbReference>
<evidence type="ECO:0000256" key="9">
    <source>
        <dbReference type="RuleBase" id="RU003660"/>
    </source>
</evidence>
<dbReference type="GO" id="GO:0005840">
    <property type="term" value="C:ribosome"/>
    <property type="evidence" value="ECO:0007669"/>
    <property type="project" value="UniProtKB-KW"/>
</dbReference>
<dbReference type="AlphaFoldDB" id="A0A151AF90"/>
<evidence type="ECO:0000256" key="6">
    <source>
        <dbReference type="ARBA" id="ARBA00022980"/>
    </source>
</evidence>
<proteinExistence type="inferred from homology"/>
<comment type="function">
    <text evidence="1 8">One of the primary rRNA binding proteins, it binds directly to 16S rRNA central domain where it helps coordinate assembly of the platform of the 30S subunit.</text>
</comment>
<dbReference type="PATRIC" id="fig|1008153.3.peg.1389"/>
<dbReference type="HAMAP" id="MF_01302_A">
    <property type="entry name" value="Ribosomal_uS8_A"/>
    <property type="match status" value="1"/>
</dbReference>
<dbReference type="NCBIfam" id="NF003115">
    <property type="entry name" value="PRK04034.1"/>
    <property type="match status" value="1"/>
</dbReference>
<dbReference type="RefSeq" id="WP_066380882.1">
    <property type="nucleotide sequence ID" value="NZ_LTAZ01000004.1"/>
</dbReference>
<dbReference type="Gene3D" id="3.30.1370.30">
    <property type="match status" value="1"/>
</dbReference>
<dbReference type="InterPro" id="IPR000630">
    <property type="entry name" value="Ribosomal_uS8"/>
</dbReference>
<comment type="caution">
    <text evidence="10">The sequence shown here is derived from an EMBL/GenBank/DDBJ whole genome shotgun (WGS) entry which is preliminary data.</text>
</comment>
<dbReference type="FunFam" id="3.30.1490.10:FF:000002">
    <property type="entry name" value="40S ribosomal protein S15a"/>
    <property type="match status" value="1"/>
</dbReference>
<dbReference type="Gene3D" id="3.30.1490.10">
    <property type="match status" value="1"/>
</dbReference>
<keyword evidence="11" id="KW-1185">Reference proteome</keyword>
<dbReference type="InterPro" id="IPR035987">
    <property type="entry name" value="Ribosomal_uS8_sf"/>
</dbReference>
<evidence type="ECO:0000256" key="2">
    <source>
        <dbReference type="ARBA" id="ARBA00006471"/>
    </source>
</evidence>
<evidence type="ECO:0000256" key="8">
    <source>
        <dbReference type="HAMAP-Rule" id="MF_01302"/>
    </source>
</evidence>
<dbReference type="GO" id="GO:1990904">
    <property type="term" value="C:ribonucleoprotein complex"/>
    <property type="evidence" value="ECO:0007669"/>
    <property type="project" value="UniProtKB-KW"/>
</dbReference>
<dbReference type="GO" id="GO:0019843">
    <property type="term" value="F:rRNA binding"/>
    <property type="evidence" value="ECO:0007669"/>
    <property type="project" value="UniProtKB-UniRule"/>
</dbReference>
<keyword evidence="7 8" id="KW-0687">Ribonucleoprotein</keyword>
<dbReference type="InterPro" id="IPR047863">
    <property type="entry name" value="Ribosomal_uS8_CS"/>
</dbReference>
<evidence type="ECO:0000313" key="10">
    <source>
        <dbReference type="EMBL" id="KYH26283.1"/>
    </source>
</evidence>
<dbReference type="GO" id="GO:0006412">
    <property type="term" value="P:translation"/>
    <property type="evidence" value="ECO:0007669"/>
    <property type="project" value="UniProtKB-UniRule"/>
</dbReference>
<dbReference type="Pfam" id="PF00410">
    <property type="entry name" value="Ribosomal_S8"/>
    <property type="match status" value="1"/>
</dbReference>
<keyword evidence="4 8" id="KW-0699">rRNA-binding</keyword>